<evidence type="ECO:0000259" key="5">
    <source>
        <dbReference type="Pfam" id="PF22725"/>
    </source>
</evidence>
<dbReference type="InterPro" id="IPR055170">
    <property type="entry name" value="GFO_IDH_MocA-like_dom"/>
</dbReference>
<protein>
    <submittedName>
        <fullName evidence="6">Oxidoreductase</fullName>
    </submittedName>
</protein>
<dbReference type="Gene3D" id="3.30.360.10">
    <property type="entry name" value="Dihydrodipicolinate Reductase, domain 2"/>
    <property type="match status" value="1"/>
</dbReference>
<dbReference type="Proteomes" id="UP000256486">
    <property type="component" value="Unassembled WGS sequence"/>
</dbReference>
<feature type="region of interest" description="Disordered" evidence="3">
    <location>
        <begin position="321"/>
        <end position="341"/>
    </location>
</feature>
<dbReference type="GO" id="GO:0000166">
    <property type="term" value="F:nucleotide binding"/>
    <property type="evidence" value="ECO:0007669"/>
    <property type="project" value="InterPro"/>
</dbReference>
<dbReference type="SUPFAM" id="SSF55347">
    <property type="entry name" value="Glyceraldehyde-3-phosphate dehydrogenase-like, C-terminal domain"/>
    <property type="match status" value="1"/>
</dbReference>
<accession>A0A3E0VEK8</accession>
<dbReference type="AlphaFoldDB" id="A0A3E0VEK8"/>
<dbReference type="Pfam" id="PF01408">
    <property type="entry name" value="GFO_IDH_MocA"/>
    <property type="match status" value="1"/>
</dbReference>
<name>A0A3E0VEK8_9MICO</name>
<evidence type="ECO:0000256" key="2">
    <source>
        <dbReference type="ARBA" id="ARBA00023027"/>
    </source>
</evidence>
<evidence type="ECO:0000313" key="7">
    <source>
        <dbReference type="Proteomes" id="UP000256486"/>
    </source>
</evidence>
<dbReference type="GO" id="GO:0016491">
    <property type="term" value="F:oxidoreductase activity"/>
    <property type="evidence" value="ECO:0007669"/>
    <property type="project" value="UniProtKB-KW"/>
</dbReference>
<gene>
    <name evidence="6" type="ORF">B7R54_01870</name>
</gene>
<dbReference type="Pfam" id="PF22725">
    <property type="entry name" value="GFO_IDH_MocA_C3"/>
    <property type="match status" value="1"/>
</dbReference>
<keyword evidence="7" id="KW-1185">Reference proteome</keyword>
<evidence type="ECO:0000256" key="3">
    <source>
        <dbReference type="SAM" id="MobiDB-lite"/>
    </source>
</evidence>
<dbReference type="PANTHER" id="PTHR43818:SF11">
    <property type="entry name" value="BCDNA.GH03377"/>
    <property type="match status" value="1"/>
</dbReference>
<dbReference type="PANTHER" id="PTHR43818">
    <property type="entry name" value="BCDNA.GH03377"/>
    <property type="match status" value="1"/>
</dbReference>
<dbReference type="InterPro" id="IPR050463">
    <property type="entry name" value="Gfo/Idh/MocA_oxidrdct_glycsds"/>
</dbReference>
<dbReference type="SUPFAM" id="SSF51735">
    <property type="entry name" value="NAD(P)-binding Rossmann-fold domains"/>
    <property type="match status" value="1"/>
</dbReference>
<reference evidence="6 7" key="1">
    <citation type="submission" date="2017-04" db="EMBL/GenBank/DDBJ databases">
        <title>Comparative genome analysis of Subtercola boreus.</title>
        <authorList>
            <person name="Cho Y.-J."/>
            <person name="Cho A."/>
            <person name="Kim O.-S."/>
            <person name="Lee J.-I."/>
        </authorList>
    </citation>
    <scope>NUCLEOTIDE SEQUENCE [LARGE SCALE GENOMIC DNA]</scope>
    <source>
        <strain evidence="6 7">K300</strain>
    </source>
</reference>
<dbReference type="InterPro" id="IPR000683">
    <property type="entry name" value="Gfo/Idh/MocA-like_OxRdtase_N"/>
</dbReference>
<keyword evidence="1" id="KW-0560">Oxidoreductase</keyword>
<feature type="domain" description="GFO/IDH/MocA-like oxidoreductase" evidence="5">
    <location>
        <begin position="131"/>
        <end position="255"/>
    </location>
</feature>
<evidence type="ECO:0000259" key="4">
    <source>
        <dbReference type="Pfam" id="PF01408"/>
    </source>
</evidence>
<organism evidence="6 7">
    <name type="scientific">Subtercola boreus</name>
    <dbReference type="NCBI Taxonomy" id="120213"/>
    <lineage>
        <taxon>Bacteria</taxon>
        <taxon>Bacillati</taxon>
        <taxon>Actinomycetota</taxon>
        <taxon>Actinomycetes</taxon>
        <taxon>Micrococcales</taxon>
        <taxon>Microbacteriaceae</taxon>
        <taxon>Subtercola</taxon>
    </lineage>
</organism>
<dbReference type="RefSeq" id="WP_116413515.1">
    <property type="nucleotide sequence ID" value="NZ_NBWZ01000001.1"/>
</dbReference>
<dbReference type="OrthoDB" id="9792085at2"/>
<dbReference type="InterPro" id="IPR036291">
    <property type="entry name" value="NAD(P)-bd_dom_sf"/>
</dbReference>
<sequence>MTFRVAVVGTGAFAREHVLALQGIPGVTITHVAGSDLGRASALAALAGGAAATTDIHTAVSGDDVDAVDVVNATPDHHRWTVAAGEAGKHVHVDKPAALTVSDFDEMVEATEGREGTLMVGQTVRFQPVITELQQALARGDIGDPKLLHVSWYTGHVWPNGWRGWQLDLSRSGGHPVHNGTHSIDLAVWLTGSRPVEVFARNFPTFAAEMPMPDSFQVQVRFENGALATLELCYALRQPGEFLRRIVLVGTEGTLAHSTDDDPGLSSPGHPVAPPSIENALNLQLAHWVRAAQGLEPFIVTTTEARVALATAVAAQRSLESGQPVRVDHGEPGNRVTGVAA</sequence>
<feature type="domain" description="Gfo/Idh/MocA-like oxidoreductase N-terminal" evidence="4">
    <location>
        <begin position="3"/>
        <end position="121"/>
    </location>
</feature>
<evidence type="ECO:0000256" key="1">
    <source>
        <dbReference type="ARBA" id="ARBA00023002"/>
    </source>
</evidence>
<dbReference type="EMBL" id="NBWZ01000001">
    <property type="protein sequence ID" value="RFA08099.1"/>
    <property type="molecule type" value="Genomic_DNA"/>
</dbReference>
<evidence type="ECO:0000313" key="6">
    <source>
        <dbReference type="EMBL" id="RFA08099.1"/>
    </source>
</evidence>
<proteinExistence type="predicted"/>
<dbReference type="Gene3D" id="3.40.50.720">
    <property type="entry name" value="NAD(P)-binding Rossmann-like Domain"/>
    <property type="match status" value="1"/>
</dbReference>
<keyword evidence="2" id="KW-0520">NAD</keyword>
<comment type="caution">
    <text evidence="6">The sequence shown here is derived from an EMBL/GenBank/DDBJ whole genome shotgun (WGS) entry which is preliminary data.</text>
</comment>